<sequence>MTDQLTPGELVVAKGKLAKVQQIFSPKNIRVIVSASGEALMVSMRDIERIDLNAGITPDNNDTVWDINNYTEDALLLAAARFNVIKQWKAGEVTTSQACLLLNSSRSYFFKMARSYDESIGPLSLVLQRRGVKKGITRLDEAVEVIIDNATHKVFDSRAASYSKVWVEVDVACKEQGLPCPCKDTVLRRVRLILSEKNRVKIQQGADAAAQLFSARPGKKIVERPLQWVQMDHTLVDEMLLADDRINVIGRPWWTVVMDLRTRVILGYYLSLHVPSTVSVACAFSQSILPKAGFVKSVGLDLADYPYYGKPEVLHMDNAAEFTSPKFMAGCNTFGIHPEYRPVGKKHYGGHVERLIGTFMTTKVHFLKGTTMSNSVARRKLDSEKNATMTFSEFTRWFAREVVVYHSTVHSELKISPRQAWVDYYAPNGGIPYPSKLSDIEQLKLWFMPQESRNVNPDGIKLHGQTYWDPVLNQFVGTKSAIVKFDPFNMNEVWVKLGGHFCPIRLSDLTGQAPSYEEYRASKFYRRPVRAGSIDDDGGRRAYRDKQKIEKDSAALTRNERRRIASAKAYSDAYPDTVSAKPIIKSDPVKLDYSAPPKRFKAEDGK</sequence>
<dbReference type="Proteomes" id="UP001292571">
    <property type="component" value="Unassembled WGS sequence"/>
</dbReference>
<dbReference type="InterPro" id="IPR036397">
    <property type="entry name" value="RNaseH_sf"/>
</dbReference>
<proteinExistence type="predicted"/>
<dbReference type="InterPro" id="IPR009004">
    <property type="entry name" value="Transposase_Mu_C"/>
</dbReference>
<evidence type="ECO:0000313" key="3">
    <source>
        <dbReference type="Proteomes" id="UP001292571"/>
    </source>
</evidence>
<organism evidence="2 3">
    <name type="scientific">Pseudomonas spirodelae</name>
    <dbReference type="NCBI Taxonomy" id="3101751"/>
    <lineage>
        <taxon>Bacteria</taxon>
        <taxon>Pseudomonadati</taxon>
        <taxon>Pseudomonadota</taxon>
        <taxon>Gammaproteobacteria</taxon>
        <taxon>Pseudomonadales</taxon>
        <taxon>Pseudomonadaceae</taxon>
        <taxon>Pseudomonas</taxon>
    </lineage>
</organism>
<dbReference type="EMBL" id="JAYEET010000027">
    <property type="protein sequence ID" value="MEA1605972.1"/>
    <property type="molecule type" value="Genomic_DNA"/>
</dbReference>
<feature type="domain" description="Integrase catalytic" evidence="1">
    <location>
        <begin position="221"/>
        <end position="425"/>
    </location>
</feature>
<keyword evidence="3" id="KW-1185">Reference proteome</keyword>
<dbReference type="InterPro" id="IPR001584">
    <property type="entry name" value="Integrase_cat-core"/>
</dbReference>
<dbReference type="InterPro" id="IPR015378">
    <property type="entry name" value="Transposase-like_Mu_C"/>
</dbReference>
<dbReference type="Gene3D" id="3.30.420.10">
    <property type="entry name" value="Ribonuclease H-like superfamily/Ribonuclease H"/>
    <property type="match status" value="1"/>
</dbReference>
<accession>A0ABU5P8H3</accession>
<name>A0ABU5P8H3_9PSED</name>
<dbReference type="SUPFAM" id="SSF53098">
    <property type="entry name" value="Ribonuclease H-like"/>
    <property type="match status" value="1"/>
</dbReference>
<protein>
    <submittedName>
        <fullName evidence="2">Transposase family protein</fullName>
    </submittedName>
</protein>
<comment type="caution">
    <text evidence="2">The sequence shown here is derived from an EMBL/GenBank/DDBJ whole genome shotgun (WGS) entry which is preliminary data.</text>
</comment>
<dbReference type="SUPFAM" id="SSF50610">
    <property type="entry name" value="mu transposase, C-terminal domain"/>
    <property type="match status" value="1"/>
</dbReference>
<dbReference type="Pfam" id="PF09299">
    <property type="entry name" value="Mu-transpos_C"/>
    <property type="match status" value="1"/>
</dbReference>
<evidence type="ECO:0000313" key="2">
    <source>
        <dbReference type="EMBL" id="MEA1605972.1"/>
    </source>
</evidence>
<dbReference type="PROSITE" id="PS50994">
    <property type="entry name" value="INTEGRASE"/>
    <property type="match status" value="1"/>
</dbReference>
<gene>
    <name evidence="2" type="ORF">SOP97_09110</name>
</gene>
<dbReference type="InterPro" id="IPR012337">
    <property type="entry name" value="RNaseH-like_sf"/>
</dbReference>
<dbReference type="RefSeq" id="WP_296125584.1">
    <property type="nucleotide sequence ID" value="NZ_JAYEET010000027.1"/>
</dbReference>
<reference evidence="2 3" key="1">
    <citation type="submission" date="2023-12" db="EMBL/GenBank/DDBJ databases">
        <title>Pseudomonas sp. T5W1.</title>
        <authorList>
            <person name="Maltman C."/>
        </authorList>
    </citation>
    <scope>NUCLEOTIDE SEQUENCE [LARGE SCALE GENOMIC DNA]</scope>
    <source>
        <strain evidence="2 3">T5W1</strain>
    </source>
</reference>
<evidence type="ECO:0000259" key="1">
    <source>
        <dbReference type="PROSITE" id="PS50994"/>
    </source>
</evidence>